<dbReference type="Gene3D" id="3.40.50.300">
    <property type="entry name" value="P-loop containing nucleotide triphosphate hydrolases"/>
    <property type="match status" value="1"/>
</dbReference>
<comment type="function">
    <text evidence="2">Catalyzes a mechanistically unusual reaction, the ATP-dependent insertion of CO2 between the N7 and N8 nitrogen atoms of 7,8-diaminopelargonic acid (DAPA, also called 7,8-diammoniononanoate) to form a ureido ring.</text>
</comment>
<dbReference type="PANTHER" id="PTHR43210:SF5">
    <property type="entry name" value="DETHIOBIOTIN SYNTHETASE"/>
    <property type="match status" value="1"/>
</dbReference>
<comment type="catalytic activity">
    <reaction evidence="2">
        <text>(7R,8S)-7,8-diammoniononanoate + CO2 + ATP = (4R,5S)-dethiobiotin + ADP + phosphate + 3 H(+)</text>
        <dbReference type="Rhea" id="RHEA:15805"/>
        <dbReference type="ChEBI" id="CHEBI:15378"/>
        <dbReference type="ChEBI" id="CHEBI:16526"/>
        <dbReference type="ChEBI" id="CHEBI:30616"/>
        <dbReference type="ChEBI" id="CHEBI:43474"/>
        <dbReference type="ChEBI" id="CHEBI:149469"/>
        <dbReference type="ChEBI" id="CHEBI:149473"/>
        <dbReference type="ChEBI" id="CHEBI:456216"/>
        <dbReference type="EC" id="6.3.3.3"/>
    </reaction>
</comment>
<dbReference type="HAMAP" id="MF_00336">
    <property type="entry name" value="BioD"/>
    <property type="match status" value="1"/>
</dbReference>
<gene>
    <name evidence="2 3" type="primary">bioD</name>
    <name evidence="3" type="ORF">H0484_11880</name>
</gene>
<feature type="binding site" evidence="2">
    <location>
        <position position="64"/>
    </location>
    <ligand>
        <name>ATP</name>
        <dbReference type="ChEBI" id="CHEBI:30616"/>
    </ligand>
</feature>
<feature type="binding site" evidence="2">
    <location>
        <begin position="125"/>
        <end position="128"/>
    </location>
    <ligand>
        <name>ATP</name>
        <dbReference type="ChEBI" id="CHEBI:30616"/>
    </ligand>
</feature>
<evidence type="ECO:0000313" key="3">
    <source>
        <dbReference type="EMBL" id="MCB5364445.1"/>
    </source>
</evidence>
<proteinExistence type="inferred from homology"/>
<accession>A0ABS8CEH5</accession>
<dbReference type="SUPFAM" id="SSF52540">
    <property type="entry name" value="P-loop containing nucleoside triphosphate hydrolases"/>
    <property type="match status" value="1"/>
</dbReference>
<dbReference type="Proteomes" id="UP000776983">
    <property type="component" value="Unassembled WGS sequence"/>
</dbReference>
<sequence length="236" mass="25868">MQSKPFGEHYPFSCFVTGTDTEIGKTLTSAAILNAWAAQGYRVVGMKPVAAGAHWRDEAWRNEDTDSLVQAGNVEVPYEWQTPYLWREPMAPHLAARQAGGEMRLEVILDAYERLSEQAQAVVVEGVGGFRVPLTEQLDTADLAVALGLPVILVVGIKLGCISHALLTVEAIRSRGLFLAGWVANQVEIDMLAPQANVQSLCERIPAPFLGHVPRLEQPRAEQAATFLSWPQTPDR</sequence>
<dbReference type="NCBIfam" id="TIGR00347">
    <property type="entry name" value="bioD"/>
    <property type="match status" value="1"/>
</dbReference>
<dbReference type="PANTHER" id="PTHR43210">
    <property type="entry name" value="DETHIOBIOTIN SYNTHETASE"/>
    <property type="match status" value="1"/>
</dbReference>
<feature type="binding site" evidence="2">
    <location>
        <position position="26"/>
    </location>
    <ligand>
        <name>Mg(2+)</name>
        <dbReference type="ChEBI" id="CHEBI:18420"/>
    </ligand>
</feature>
<feature type="binding site" evidence="2">
    <location>
        <begin position="22"/>
        <end position="27"/>
    </location>
    <ligand>
        <name>ATP</name>
        <dbReference type="ChEBI" id="CHEBI:30616"/>
    </ligand>
</feature>
<evidence type="ECO:0000313" key="4">
    <source>
        <dbReference type="Proteomes" id="UP000776983"/>
    </source>
</evidence>
<dbReference type="InterPro" id="IPR027417">
    <property type="entry name" value="P-loop_NTPase"/>
</dbReference>
<keyword evidence="2 3" id="KW-0436">Ligase</keyword>
<keyword evidence="2" id="KW-0067">ATP-binding</keyword>
<keyword evidence="1 2" id="KW-0093">Biotin biosynthesis</keyword>
<dbReference type="CDD" id="cd03109">
    <property type="entry name" value="DTBS"/>
    <property type="match status" value="1"/>
</dbReference>
<dbReference type="GO" id="GO:0004141">
    <property type="term" value="F:dethiobiotin synthase activity"/>
    <property type="evidence" value="ECO:0007669"/>
    <property type="project" value="UniProtKB-EC"/>
</dbReference>
<comment type="subunit">
    <text evidence="2">Homodimer.</text>
</comment>
<comment type="cofactor">
    <cofactor evidence="2">
        <name>Mg(2+)</name>
        <dbReference type="ChEBI" id="CHEBI:18420"/>
    </cofactor>
</comment>
<comment type="subcellular location">
    <subcellularLocation>
        <location evidence="2">Cytoplasm</location>
    </subcellularLocation>
</comment>
<keyword evidence="2" id="KW-0479">Metal-binding</keyword>
<keyword evidence="2" id="KW-0460">Magnesium</keyword>
<evidence type="ECO:0000256" key="2">
    <source>
        <dbReference type="HAMAP-Rule" id="MF_00336"/>
    </source>
</evidence>
<feature type="binding site" evidence="2">
    <location>
        <begin position="185"/>
        <end position="186"/>
    </location>
    <ligand>
        <name>ATP</name>
        <dbReference type="ChEBI" id="CHEBI:30616"/>
    </ligand>
</feature>
<dbReference type="PIRSF" id="PIRSF006755">
    <property type="entry name" value="DTB_synth"/>
    <property type="match status" value="1"/>
</dbReference>
<dbReference type="EMBL" id="JACDXW010000006">
    <property type="protein sequence ID" value="MCB5364445.1"/>
    <property type="molecule type" value="Genomic_DNA"/>
</dbReference>
<organism evidence="3 4">
    <name type="scientific">Mesopusillimonas faecipullorum</name>
    <dbReference type="NCBI Taxonomy" id="2755040"/>
    <lineage>
        <taxon>Bacteria</taxon>
        <taxon>Pseudomonadati</taxon>
        <taxon>Pseudomonadota</taxon>
        <taxon>Betaproteobacteria</taxon>
        <taxon>Burkholderiales</taxon>
        <taxon>Alcaligenaceae</taxon>
        <taxon>Mesopusillimonas</taxon>
    </lineage>
</organism>
<comment type="similarity">
    <text evidence="2">Belongs to the dethiobiotin synthetase family.</text>
</comment>
<keyword evidence="4" id="KW-1185">Reference proteome</keyword>
<name>A0ABS8CEH5_9BURK</name>
<dbReference type="RefSeq" id="WP_226954864.1">
    <property type="nucleotide sequence ID" value="NZ_JACDXW010000006.1"/>
</dbReference>
<comment type="caution">
    <text evidence="3">The sequence shown here is derived from an EMBL/GenBank/DDBJ whole genome shotgun (WGS) entry which is preliminary data.</text>
</comment>
<feature type="active site" evidence="2">
    <location>
        <position position="47"/>
    </location>
</feature>
<feature type="binding site" evidence="2">
    <location>
        <begin position="214"/>
        <end position="216"/>
    </location>
    <ligand>
        <name>ATP</name>
        <dbReference type="ChEBI" id="CHEBI:30616"/>
    </ligand>
</feature>
<reference evidence="3 4" key="1">
    <citation type="submission" date="2020-07" db="EMBL/GenBank/DDBJ databases">
        <title>Pusillimonas sp. nov., isolated from poultry manure in Taiwan.</title>
        <authorList>
            <person name="Lin S.-Y."/>
            <person name="Tang Y.-S."/>
            <person name="Young C.-C."/>
        </authorList>
    </citation>
    <scope>NUCLEOTIDE SEQUENCE [LARGE SCALE GENOMIC DNA]</scope>
    <source>
        <strain evidence="3 4">CC-YST705</strain>
    </source>
</reference>
<comment type="pathway">
    <text evidence="2">Cofactor biosynthesis; biotin biosynthesis; biotin from 7,8-diaminononanoate: step 1/2.</text>
</comment>
<keyword evidence="2" id="KW-0963">Cytoplasm</keyword>
<feature type="binding site" evidence="2">
    <location>
        <position position="64"/>
    </location>
    <ligand>
        <name>Mg(2+)</name>
        <dbReference type="ChEBI" id="CHEBI:18420"/>
    </ligand>
</feature>
<dbReference type="Pfam" id="PF13500">
    <property type="entry name" value="AAA_26"/>
    <property type="match status" value="1"/>
</dbReference>
<comment type="caution">
    <text evidence="2">Lacks conserved residue(s) required for the propagation of feature annotation.</text>
</comment>
<protein>
    <recommendedName>
        <fullName evidence="2">ATP-dependent dethiobiotin synthetase BioD</fullName>
        <ecNumber evidence="2">6.3.3.3</ecNumber>
    </recommendedName>
    <alternativeName>
        <fullName evidence="2">DTB synthetase</fullName>
        <shortName evidence="2">DTBS</shortName>
    </alternativeName>
    <alternativeName>
        <fullName evidence="2">Dethiobiotin synthase</fullName>
    </alternativeName>
</protein>
<dbReference type="EC" id="6.3.3.3" evidence="2"/>
<feature type="binding site" evidence="2">
    <location>
        <position position="125"/>
    </location>
    <ligand>
        <name>Mg(2+)</name>
        <dbReference type="ChEBI" id="CHEBI:18420"/>
    </ligand>
</feature>
<evidence type="ECO:0000256" key="1">
    <source>
        <dbReference type="ARBA" id="ARBA00022756"/>
    </source>
</evidence>
<keyword evidence="2" id="KW-0547">Nucleotide-binding</keyword>
<dbReference type="InterPro" id="IPR004472">
    <property type="entry name" value="DTB_synth_BioD"/>
</dbReference>